<evidence type="ECO:0000256" key="7">
    <source>
        <dbReference type="ARBA" id="ARBA00045280"/>
    </source>
</evidence>
<gene>
    <name evidence="10" type="ORF">ASIM_LOCUS14729</name>
</gene>
<proteinExistence type="inferred from homology"/>
<evidence type="ECO:0000256" key="3">
    <source>
        <dbReference type="ARBA" id="ARBA00022448"/>
    </source>
</evidence>
<dbReference type="Gene3D" id="1.20.1080.10">
    <property type="entry name" value="Glycerol uptake facilitator protein"/>
    <property type="match status" value="1"/>
</dbReference>
<evidence type="ECO:0000256" key="8">
    <source>
        <dbReference type="RuleBase" id="RU000477"/>
    </source>
</evidence>
<evidence type="ECO:0000313" key="10">
    <source>
        <dbReference type="EMBL" id="VDK53191.1"/>
    </source>
</evidence>
<evidence type="ECO:0000313" key="12">
    <source>
        <dbReference type="WBParaSite" id="ASIM_0001531901-mRNA-1"/>
    </source>
</evidence>
<dbReference type="EMBL" id="UYRR01031899">
    <property type="protein sequence ID" value="VDK53191.1"/>
    <property type="molecule type" value="Genomic_DNA"/>
</dbReference>
<sequence>MFKRDILKFGGCCSSAQFILSDFKLNAWLGVNLGWGLALVFAVYAGANISGSHLNPAVSFFLFTLGRLSALRFAIYSLAQIFGGFIGAALTYLVYFDAFQNLEGNRRTLATAGVFATYPSSYLSMTGGVLDQIIGTAFLCVCVSVVTDKNNRIPSHLQPLLIGLIVALIGMSIGMNCGYAINPARDLGPRLFTLVAGWGWQTFSVNGYRWFWIPIVCPMFGALFGAWTYQICLGMKAVNCTLISALLYFSSVESAKRPLWKNYDQNKLKALR</sequence>
<evidence type="ECO:0000256" key="4">
    <source>
        <dbReference type="ARBA" id="ARBA00022692"/>
    </source>
</evidence>
<dbReference type="PROSITE" id="PS00221">
    <property type="entry name" value="MIP"/>
    <property type="match status" value="1"/>
</dbReference>
<accession>A0A0M3K2Z0</accession>
<evidence type="ECO:0000256" key="2">
    <source>
        <dbReference type="ARBA" id="ARBA00006175"/>
    </source>
</evidence>
<dbReference type="PANTHER" id="PTHR43829">
    <property type="entry name" value="AQUAPORIN OR AQUAGLYCEROPORIN RELATED"/>
    <property type="match status" value="1"/>
</dbReference>
<feature type="transmembrane region" description="Helical" evidence="9">
    <location>
        <begin position="129"/>
        <end position="147"/>
    </location>
</feature>
<evidence type="ECO:0000256" key="1">
    <source>
        <dbReference type="ARBA" id="ARBA00004141"/>
    </source>
</evidence>
<dbReference type="WBParaSite" id="ASIM_0001531901-mRNA-1">
    <property type="protein sequence ID" value="ASIM_0001531901-mRNA-1"/>
    <property type="gene ID" value="ASIM_0001531901"/>
</dbReference>
<dbReference type="GO" id="GO:0015254">
    <property type="term" value="F:glycerol channel activity"/>
    <property type="evidence" value="ECO:0007669"/>
    <property type="project" value="TreeGrafter"/>
</dbReference>
<dbReference type="GO" id="GO:0016323">
    <property type="term" value="C:basolateral plasma membrane"/>
    <property type="evidence" value="ECO:0007669"/>
    <property type="project" value="TreeGrafter"/>
</dbReference>
<evidence type="ECO:0000256" key="9">
    <source>
        <dbReference type="SAM" id="Phobius"/>
    </source>
</evidence>
<reference evidence="10 11" key="2">
    <citation type="submission" date="2018-11" db="EMBL/GenBank/DDBJ databases">
        <authorList>
            <consortium name="Pathogen Informatics"/>
        </authorList>
    </citation>
    <scope>NUCLEOTIDE SEQUENCE [LARGE SCALE GENOMIC DNA]</scope>
</reference>
<dbReference type="AlphaFoldDB" id="A0A0M3K2Z0"/>
<feature type="transmembrane region" description="Helical" evidence="9">
    <location>
        <begin position="159"/>
        <end position="181"/>
    </location>
</feature>
<keyword evidence="3 8" id="KW-0813">Transport</keyword>
<organism evidence="12">
    <name type="scientific">Anisakis simplex</name>
    <name type="common">Herring worm</name>
    <dbReference type="NCBI Taxonomy" id="6269"/>
    <lineage>
        <taxon>Eukaryota</taxon>
        <taxon>Metazoa</taxon>
        <taxon>Ecdysozoa</taxon>
        <taxon>Nematoda</taxon>
        <taxon>Chromadorea</taxon>
        <taxon>Rhabditida</taxon>
        <taxon>Spirurina</taxon>
        <taxon>Ascaridomorpha</taxon>
        <taxon>Ascaridoidea</taxon>
        <taxon>Anisakidae</taxon>
        <taxon>Anisakis</taxon>
        <taxon>Anisakis simplex complex</taxon>
    </lineage>
</organism>
<comment type="function">
    <text evidence="7">Aquaglyceroporin that may modulate the water content and osmolytes during anhydrobiosis.</text>
</comment>
<feature type="transmembrane region" description="Helical" evidence="9">
    <location>
        <begin position="27"/>
        <end position="49"/>
    </location>
</feature>
<dbReference type="PANTHER" id="PTHR43829:SF27">
    <property type="entry name" value="AQUAPORIN-3"/>
    <property type="match status" value="1"/>
</dbReference>
<reference evidence="12" key="1">
    <citation type="submission" date="2017-02" db="UniProtKB">
        <authorList>
            <consortium name="WormBaseParasite"/>
        </authorList>
    </citation>
    <scope>IDENTIFICATION</scope>
</reference>
<dbReference type="InterPro" id="IPR050363">
    <property type="entry name" value="MIP/Aquaporin"/>
</dbReference>
<keyword evidence="11" id="KW-1185">Reference proteome</keyword>
<evidence type="ECO:0000256" key="6">
    <source>
        <dbReference type="ARBA" id="ARBA00023136"/>
    </source>
</evidence>
<keyword evidence="4 8" id="KW-0812">Transmembrane</keyword>
<dbReference type="OrthoDB" id="3222at2759"/>
<dbReference type="Pfam" id="PF00230">
    <property type="entry name" value="MIP"/>
    <property type="match status" value="1"/>
</dbReference>
<feature type="transmembrane region" description="Helical" evidence="9">
    <location>
        <begin position="70"/>
        <end position="95"/>
    </location>
</feature>
<feature type="transmembrane region" description="Helical" evidence="9">
    <location>
        <begin position="210"/>
        <end position="229"/>
    </location>
</feature>
<evidence type="ECO:0000313" key="11">
    <source>
        <dbReference type="Proteomes" id="UP000267096"/>
    </source>
</evidence>
<dbReference type="InterPro" id="IPR000425">
    <property type="entry name" value="MIP"/>
</dbReference>
<keyword evidence="5 9" id="KW-1133">Transmembrane helix</keyword>
<dbReference type="InterPro" id="IPR023271">
    <property type="entry name" value="Aquaporin-like"/>
</dbReference>
<dbReference type="NCBIfam" id="TIGR00861">
    <property type="entry name" value="MIP"/>
    <property type="match status" value="1"/>
</dbReference>
<protein>
    <submittedName>
        <fullName evidence="12">Aquaporin-10</fullName>
    </submittedName>
</protein>
<keyword evidence="6 9" id="KW-0472">Membrane</keyword>
<dbReference type="InterPro" id="IPR022357">
    <property type="entry name" value="MIP_CS"/>
</dbReference>
<evidence type="ECO:0000256" key="5">
    <source>
        <dbReference type="ARBA" id="ARBA00022989"/>
    </source>
</evidence>
<comment type="similarity">
    <text evidence="2 8">Belongs to the MIP/aquaporin (TC 1.A.8) family.</text>
</comment>
<comment type="subcellular location">
    <subcellularLocation>
        <location evidence="1">Membrane</location>
        <topology evidence="1">Multi-pass membrane protein</topology>
    </subcellularLocation>
</comment>
<dbReference type="GO" id="GO:0015250">
    <property type="term" value="F:water channel activity"/>
    <property type="evidence" value="ECO:0007669"/>
    <property type="project" value="TreeGrafter"/>
</dbReference>
<dbReference type="PRINTS" id="PR00783">
    <property type="entry name" value="MINTRINSICP"/>
</dbReference>
<name>A0A0M3K2Z0_ANISI</name>
<dbReference type="SUPFAM" id="SSF81338">
    <property type="entry name" value="Aquaporin-like"/>
    <property type="match status" value="1"/>
</dbReference>
<dbReference type="Proteomes" id="UP000267096">
    <property type="component" value="Unassembled WGS sequence"/>
</dbReference>
<dbReference type="CDD" id="cd00333">
    <property type="entry name" value="MIP"/>
    <property type="match status" value="1"/>
</dbReference>